<feature type="region of interest" description="Disordered" evidence="1">
    <location>
        <begin position="260"/>
        <end position="285"/>
    </location>
</feature>
<evidence type="ECO:0000313" key="3">
    <source>
        <dbReference type="Proteomes" id="UP001575652"/>
    </source>
</evidence>
<dbReference type="EMBL" id="JBHDLJ010000002">
    <property type="protein sequence ID" value="MFB0833415.1"/>
    <property type="molecule type" value="Genomic_DNA"/>
</dbReference>
<keyword evidence="3" id="KW-1185">Reference proteome</keyword>
<dbReference type="Proteomes" id="UP001575652">
    <property type="component" value="Unassembled WGS sequence"/>
</dbReference>
<protein>
    <submittedName>
        <fullName evidence="2">Uncharacterized protein</fullName>
    </submittedName>
</protein>
<name>A0ABV4UIR5_9MICC</name>
<organism evidence="2 3">
    <name type="scientific">Arthrobacter halodurans</name>
    <dbReference type="NCBI Taxonomy" id="516699"/>
    <lineage>
        <taxon>Bacteria</taxon>
        <taxon>Bacillati</taxon>
        <taxon>Actinomycetota</taxon>
        <taxon>Actinomycetes</taxon>
        <taxon>Micrococcales</taxon>
        <taxon>Micrococcaceae</taxon>
        <taxon>Arthrobacter</taxon>
    </lineage>
</organism>
<proteinExistence type="predicted"/>
<evidence type="ECO:0000256" key="1">
    <source>
        <dbReference type="SAM" id="MobiDB-lite"/>
    </source>
</evidence>
<gene>
    <name evidence="2" type="ORF">ACETWP_02340</name>
</gene>
<evidence type="ECO:0000313" key="2">
    <source>
        <dbReference type="EMBL" id="MFB0833415.1"/>
    </source>
</evidence>
<dbReference type="RefSeq" id="WP_373970587.1">
    <property type="nucleotide sequence ID" value="NZ_JBHDLJ010000002.1"/>
</dbReference>
<feature type="compositionally biased region" description="Basic and acidic residues" evidence="1">
    <location>
        <begin position="272"/>
        <end position="285"/>
    </location>
</feature>
<accession>A0ABV4UIR5</accession>
<comment type="caution">
    <text evidence="2">The sequence shown here is derived from an EMBL/GenBank/DDBJ whole genome shotgun (WGS) entry which is preliminary data.</text>
</comment>
<reference evidence="2 3" key="1">
    <citation type="submission" date="2024-09" db="EMBL/GenBank/DDBJ databases">
        <authorList>
            <person name="Salinas-Garcia M.A."/>
            <person name="Prieme A."/>
        </authorList>
    </citation>
    <scope>NUCLEOTIDE SEQUENCE [LARGE SCALE GENOMIC DNA]</scope>
    <source>
        <strain evidence="2 3">DSM 21081</strain>
    </source>
</reference>
<sequence length="285" mass="30935">MTGYSVARRPEFGEQPIWYGGGQLGRDLTLPRLRQGWPDTPTGASDAAAEWTAAKRHRRAVNPGRETRQPAPELWEQYGKDLDRLAARLRSIDPVDRDTWTQVARRTAGAFAAWSNQVEPTPGPIARASDNLARSAQTLRRDVDPKPRSMASIGNVAMLLASVAHGGQGPVAQMALLRQLAELARQLHHSHRQRNQTQRAQELASMSRLELNQIRDGLQGLVATGEAAVAPKSEAAGLDPDLAAAGDAALRGTIAPRVQGSLLPNQLNPDRQALHTHEPDGGIER</sequence>